<evidence type="ECO:0000256" key="2">
    <source>
        <dbReference type="ARBA" id="ARBA00004496"/>
    </source>
</evidence>
<evidence type="ECO:0000256" key="1">
    <source>
        <dbReference type="ARBA" id="ARBA00001974"/>
    </source>
</evidence>
<dbReference type="PATRIC" id="fig|754436.4.peg.1063"/>
<dbReference type="AlphaFoldDB" id="A0A0J1JIJ7"/>
<keyword evidence="12" id="KW-1185">Reference proteome</keyword>
<keyword evidence="5" id="KW-0285">Flavoprotein</keyword>
<dbReference type="PRINTS" id="PR00411">
    <property type="entry name" value="PNDRDTASEI"/>
</dbReference>
<evidence type="ECO:0000313" key="11">
    <source>
        <dbReference type="EMBL" id="KLV01787.1"/>
    </source>
</evidence>
<name>A0A0J1JIJ7_9GAMM</name>
<dbReference type="OrthoDB" id="9808980at2"/>
<keyword evidence="4" id="KW-0963">Cytoplasm</keyword>
<organism evidence="11 12">
    <name type="scientific">Photobacterium aphoticum</name>
    <dbReference type="NCBI Taxonomy" id="754436"/>
    <lineage>
        <taxon>Bacteria</taxon>
        <taxon>Pseudomonadati</taxon>
        <taxon>Pseudomonadota</taxon>
        <taxon>Gammaproteobacteria</taxon>
        <taxon>Vibrionales</taxon>
        <taxon>Vibrionaceae</taxon>
        <taxon>Photobacterium</taxon>
    </lineage>
</organism>
<dbReference type="RefSeq" id="WP_047873239.1">
    <property type="nucleotide sequence ID" value="NZ_BMYC01000001.1"/>
</dbReference>
<comment type="similarity">
    <text evidence="3">Belongs to the FAD-dependent oxidoreductase family.</text>
</comment>
<dbReference type="Gene3D" id="3.30.390.120">
    <property type="match status" value="1"/>
</dbReference>
<protein>
    <submittedName>
        <fullName evidence="11">NADH:flavorubredoxin oxidoreductase</fullName>
    </submittedName>
</protein>
<dbReference type="InterPro" id="IPR041364">
    <property type="entry name" value="Rbx-bd"/>
</dbReference>
<evidence type="ECO:0000256" key="5">
    <source>
        <dbReference type="ARBA" id="ARBA00022630"/>
    </source>
</evidence>
<evidence type="ECO:0000256" key="3">
    <source>
        <dbReference type="ARBA" id="ARBA00006442"/>
    </source>
</evidence>
<sequence>MTDSIVIIGSGFAAYQLVKALRRGDASRPIHVFTANDGCDYNKPDLSHVFSRQQQASDMIRQTGEAFAQEQGITLHAHCQVEAIDPVAKTITVSGEAYPYGQLVLATGARAFIPPMQGEAVQQVLTLNSLEEYQQGQEQLATAAHVTVIGGGLIGTELAMDLATSGKQVALVDPASQLMASLLPEAVAHPLEKTMRKMGIAMFLGDHITRLDKQDSDLANLSAHSTVVTLASGRTFTTSQVIAAAGLVPNVSLAQQAGLQTTRGIVVDSQLRTFQADIYALGDCAEINGRVLAYLQPALLSANALAKTLLGTPTDLVLPPMLVKVKTPQYPIQLSGQNVQDAQRWQLDVDHTGTTCQSFNAEGKAQGFVVTQEHQSKAFTLLNALR</sequence>
<dbReference type="InterPro" id="IPR050260">
    <property type="entry name" value="FAD-bd_OxRdtase"/>
</dbReference>
<feature type="domain" description="Rubredoxin binding" evidence="10">
    <location>
        <begin position="316"/>
        <end position="385"/>
    </location>
</feature>
<evidence type="ECO:0000256" key="4">
    <source>
        <dbReference type="ARBA" id="ARBA00022490"/>
    </source>
</evidence>
<comment type="caution">
    <text evidence="11">The sequence shown here is derived from an EMBL/GenBank/DDBJ whole genome shotgun (WGS) entry which is preliminary data.</text>
</comment>
<evidence type="ECO:0000259" key="9">
    <source>
        <dbReference type="Pfam" id="PF07992"/>
    </source>
</evidence>
<comment type="subcellular location">
    <subcellularLocation>
        <location evidence="2">Cytoplasm</location>
    </subcellularLocation>
</comment>
<accession>A0A0J1JIJ7</accession>
<dbReference type="Pfam" id="PF18113">
    <property type="entry name" value="Rbx_binding"/>
    <property type="match status" value="1"/>
</dbReference>
<dbReference type="InterPro" id="IPR036188">
    <property type="entry name" value="FAD/NAD-bd_sf"/>
</dbReference>
<evidence type="ECO:0000256" key="6">
    <source>
        <dbReference type="ARBA" id="ARBA00022827"/>
    </source>
</evidence>
<dbReference type="PANTHER" id="PTHR43429">
    <property type="entry name" value="PYRIDINE NUCLEOTIDE-DISULFIDE OXIDOREDUCTASE DOMAIN-CONTAINING"/>
    <property type="match status" value="1"/>
</dbReference>
<keyword evidence="8" id="KW-0520">NAD</keyword>
<evidence type="ECO:0000256" key="8">
    <source>
        <dbReference type="ARBA" id="ARBA00023027"/>
    </source>
</evidence>
<dbReference type="PRINTS" id="PR00368">
    <property type="entry name" value="FADPNR"/>
</dbReference>
<dbReference type="Proteomes" id="UP000036426">
    <property type="component" value="Unassembled WGS sequence"/>
</dbReference>
<reference evidence="11 12" key="1">
    <citation type="submission" date="2015-05" db="EMBL/GenBank/DDBJ databases">
        <title>Photobacterium galathea sp. nov.</title>
        <authorList>
            <person name="Machado H."/>
            <person name="Gram L."/>
        </authorList>
    </citation>
    <scope>NUCLEOTIDE SEQUENCE [LARGE SCALE GENOMIC DNA]</scope>
    <source>
        <strain evidence="11 12">DSM 25995</strain>
    </source>
</reference>
<comment type="cofactor">
    <cofactor evidence="1">
        <name>FAD</name>
        <dbReference type="ChEBI" id="CHEBI:57692"/>
    </cofactor>
</comment>
<dbReference type="GO" id="GO:0016491">
    <property type="term" value="F:oxidoreductase activity"/>
    <property type="evidence" value="ECO:0007669"/>
    <property type="project" value="UniProtKB-KW"/>
</dbReference>
<evidence type="ECO:0000256" key="7">
    <source>
        <dbReference type="ARBA" id="ARBA00023002"/>
    </source>
</evidence>
<dbReference type="GO" id="GO:0005737">
    <property type="term" value="C:cytoplasm"/>
    <property type="evidence" value="ECO:0007669"/>
    <property type="project" value="UniProtKB-SubCell"/>
</dbReference>
<dbReference type="InterPro" id="IPR023753">
    <property type="entry name" value="FAD/NAD-binding_dom"/>
</dbReference>
<gene>
    <name evidence="11" type="ORF">ABT58_04995</name>
</gene>
<keyword evidence="7" id="KW-0560">Oxidoreductase</keyword>
<dbReference type="NCBIfam" id="NF003437">
    <property type="entry name" value="PRK04965.1"/>
    <property type="match status" value="1"/>
</dbReference>
<dbReference type="Pfam" id="PF07992">
    <property type="entry name" value="Pyr_redox_2"/>
    <property type="match status" value="1"/>
</dbReference>
<dbReference type="Gene3D" id="3.50.50.60">
    <property type="entry name" value="FAD/NAD(P)-binding domain"/>
    <property type="match status" value="2"/>
</dbReference>
<dbReference type="PANTHER" id="PTHR43429:SF3">
    <property type="entry name" value="NITRITE REDUCTASE [NAD(P)H]"/>
    <property type="match status" value="1"/>
</dbReference>
<dbReference type="SUPFAM" id="SSF51905">
    <property type="entry name" value="FAD/NAD(P)-binding domain"/>
    <property type="match status" value="2"/>
</dbReference>
<evidence type="ECO:0000259" key="10">
    <source>
        <dbReference type="Pfam" id="PF18113"/>
    </source>
</evidence>
<proteinExistence type="inferred from homology"/>
<dbReference type="EMBL" id="LDOV01000010">
    <property type="protein sequence ID" value="KLV01787.1"/>
    <property type="molecule type" value="Genomic_DNA"/>
</dbReference>
<evidence type="ECO:0000313" key="12">
    <source>
        <dbReference type="Proteomes" id="UP000036426"/>
    </source>
</evidence>
<feature type="domain" description="FAD/NAD(P)-binding" evidence="9">
    <location>
        <begin position="4"/>
        <end position="288"/>
    </location>
</feature>
<keyword evidence="6" id="KW-0274">FAD</keyword>